<comment type="subcellular location">
    <subcellularLocation>
        <location evidence="1">Membrane</location>
    </subcellularLocation>
</comment>
<dbReference type="GO" id="GO:0019867">
    <property type="term" value="C:outer membrane"/>
    <property type="evidence" value="ECO:0007669"/>
    <property type="project" value="InterPro"/>
</dbReference>
<evidence type="ECO:0000259" key="3">
    <source>
        <dbReference type="Pfam" id="PF05433"/>
    </source>
</evidence>
<dbReference type="STRING" id="1225476.A1D18_03665"/>
<sequence length="79" mass="7491">MKKINSFALIGVLLVGLTACDTMSPDQRRVAGGLGGAAVGGLLGNTIGSGSGRTVATIAGAGLGAVAGSQLAGSSGNRY</sequence>
<reference evidence="4 5" key="1">
    <citation type="submission" date="2016-03" db="EMBL/GenBank/DDBJ databases">
        <title>Comparative genomics of Rickettsiella.</title>
        <authorList>
            <person name="Chandler C."/>
            <person name="Wang Y."/>
        </authorList>
    </citation>
    <scope>NUCLEOTIDE SEQUENCE [LARGE SCALE GENOMIC DNA]</scope>
    <source>
        <strain evidence="4 5">RCFS May 2013</strain>
    </source>
</reference>
<protein>
    <recommendedName>
        <fullName evidence="3">Glycine zipper 2TM domain-containing protein</fullName>
    </recommendedName>
</protein>
<comment type="caution">
    <text evidence="4">The sequence shown here is derived from an EMBL/GenBank/DDBJ whole genome shotgun (WGS) entry which is preliminary data.</text>
</comment>
<organism evidence="4 5">
    <name type="scientific">Candidatus Rickettsiella isopodorum</name>
    <dbReference type="NCBI Taxonomy" id="1225476"/>
    <lineage>
        <taxon>Bacteria</taxon>
        <taxon>Pseudomonadati</taxon>
        <taxon>Pseudomonadota</taxon>
        <taxon>Gammaproteobacteria</taxon>
        <taxon>Legionellales</taxon>
        <taxon>Coxiellaceae</taxon>
        <taxon>Rickettsiella</taxon>
    </lineage>
</organism>
<evidence type="ECO:0000256" key="1">
    <source>
        <dbReference type="ARBA" id="ARBA00004370"/>
    </source>
</evidence>
<dbReference type="AlphaFoldDB" id="A0A1J8P881"/>
<dbReference type="InterPro" id="IPR051407">
    <property type="entry name" value="Bact_OM_lipoprot/Surf_antigen"/>
</dbReference>
<dbReference type="PANTHER" id="PTHR35603:SF2">
    <property type="entry name" value="OUTER MEMBRANE LIPOPROTEIN"/>
    <property type="match status" value="1"/>
</dbReference>
<gene>
    <name evidence="4" type="ORF">A1D18_03665</name>
</gene>
<dbReference type="InterPro" id="IPR008816">
    <property type="entry name" value="Gly_zipper_2TM_dom"/>
</dbReference>
<dbReference type="PANTHER" id="PTHR35603">
    <property type="match status" value="1"/>
</dbReference>
<evidence type="ECO:0000313" key="4">
    <source>
        <dbReference type="EMBL" id="OIZ95203.1"/>
    </source>
</evidence>
<name>A0A1J8P881_9COXI</name>
<dbReference type="EMBL" id="LUKY01000032">
    <property type="protein sequence ID" value="OIZ95203.1"/>
    <property type="molecule type" value="Genomic_DNA"/>
</dbReference>
<dbReference type="OrthoDB" id="9926818at2"/>
<dbReference type="Proteomes" id="UP000183924">
    <property type="component" value="Unassembled WGS sequence"/>
</dbReference>
<proteinExistence type="predicted"/>
<keyword evidence="2" id="KW-0472">Membrane</keyword>
<evidence type="ECO:0000256" key="2">
    <source>
        <dbReference type="ARBA" id="ARBA00023136"/>
    </source>
</evidence>
<dbReference type="Pfam" id="PF05433">
    <property type="entry name" value="Rick_17kDa_Anti"/>
    <property type="match status" value="1"/>
</dbReference>
<dbReference type="RefSeq" id="WP_071662463.1">
    <property type="nucleotide sequence ID" value="NZ_LUKY01000032.1"/>
</dbReference>
<dbReference type="PROSITE" id="PS51257">
    <property type="entry name" value="PROKAR_LIPOPROTEIN"/>
    <property type="match status" value="1"/>
</dbReference>
<evidence type="ECO:0000313" key="5">
    <source>
        <dbReference type="Proteomes" id="UP000183924"/>
    </source>
</evidence>
<feature type="domain" description="Glycine zipper 2TM" evidence="3">
    <location>
        <begin position="31"/>
        <end position="71"/>
    </location>
</feature>
<accession>A0A1J8P881</accession>
<keyword evidence="5" id="KW-1185">Reference proteome</keyword>